<evidence type="ECO:0000256" key="2">
    <source>
        <dbReference type="SAM" id="SignalP"/>
    </source>
</evidence>
<reference evidence="4" key="1">
    <citation type="submission" date="2016-11" db="EMBL/GenBank/DDBJ databases">
        <authorList>
            <person name="Varghese N."/>
            <person name="Submissions S."/>
        </authorList>
    </citation>
    <scope>NUCLEOTIDE SEQUENCE [LARGE SCALE GENOMIC DNA]</scope>
    <source>
        <strain evidence="4">DSM 27370</strain>
    </source>
</reference>
<protein>
    <recommendedName>
        <fullName evidence="5">Chaperone of endosialidase</fullName>
    </recommendedName>
</protein>
<feature type="chain" id="PRO_5009908674" description="Chaperone of endosialidase" evidence="2">
    <location>
        <begin position="20"/>
        <end position="304"/>
    </location>
</feature>
<feature type="coiled-coil region" evidence="1">
    <location>
        <begin position="271"/>
        <end position="298"/>
    </location>
</feature>
<keyword evidence="4" id="KW-1185">Reference proteome</keyword>
<organism evidence="3 4">
    <name type="scientific">Dysgonomonas macrotermitis</name>
    <dbReference type="NCBI Taxonomy" id="1346286"/>
    <lineage>
        <taxon>Bacteria</taxon>
        <taxon>Pseudomonadati</taxon>
        <taxon>Bacteroidota</taxon>
        <taxon>Bacteroidia</taxon>
        <taxon>Bacteroidales</taxon>
        <taxon>Dysgonomonadaceae</taxon>
        <taxon>Dysgonomonas</taxon>
    </lineage>
</organism>
<feature type="signal peptide" evidence="2">
    <location>
        <begin position="1"/>
        <end position="19"/>
    </location>
</feature>
<sequence>MKKVIFLTILLLFTKFITAQDQTINGTLTLNPQLSGSYLQGMRIKEAPDKWSLVLFGAAGNTGTSTDSWLVGRSPKLNFVISRNSADGLNGLVINPSGNIGIGTESPAYKLDIAGDLRTRRLLLSSGILTLKDSDIFSYDSKNMFHYGLQWGWDSWDKEGFTLWQSGYAGIKMFTGGSLRFSISRFGNVGIGTDTPQNKLDVNGTIRAKEVKVETGWADFVFDKDYKLPTLQEVENHINEYKHLPDIPSEKEVKENGISLGEMQAKLLQKIEELTLYVIDLKKENQEQNNTIQSLKELIQTKTE</sequence>
<accession>A0A1M5A0A6</accession>
<gene>
    <name evidence="3" type="ORF">SAMN05444362_104246</name>
</gene>
<evidence type="ECO:0000313" key="3">
    <source>
        <dbReference type="EMBL" id="SHF23709.1"/>
    </source>
</evidence>
<evidence type="ECO:0008006" key="5">
    <source>
        <dbReference type="Google" id="ProtNLM"/>
    </source>
</evidence>
<dbReference type="OrthoDB" id="769954at2"/>
<dbReference type="STRING" id="1346286.SAMN05444362_104246"/>
<evidence type="ECO:0000256" key="1">
    <source>
        <dbReference type="SAM" id="Coils"/>
    </source>
</evidence>
<dbReference type="RefSeq" id="WP_062182127.1">
    <property type="nucleotide sequence ID" value="NZ_BBXL01000015.1"/>
</dbReference>
<evidence type="ECO:0000313" key="4">
    <source>
        <dbReference type="Proteomes" id="UP000184480"/>
    </source>
</evidence>
<dbReference type="Proteomes" id="UP000184480">
    <property type="component" value="Unassembled WGS sequence"/>
</dbReference>
<dbReference type="AlphaFoldDB" id="A0A1M5A0A6"/>
<proteinExistence type="predicted"/>
<dbReference type="EMBL" id="FQUC01000004">
    <property type="protein sequence ID" value="SHF23709.1"/>
    <property type="molecule type" value="Genomic_DNA"/>
</dbReference>
<keyword evidence="2" id="KW-0732">Signal</keyword>
<keyword evidence="1" id="KW-0175">Coiled coil</keyword>
<name>A0A1M5A0A6_9BACT</name>